<dbReference type="Proteomes" id="UP000295707">
    <property type="component" value="Unassembled WGS sequence"/>
</dbReference>
<evidence type="ECO:0008006" key="4">
    <source>
        <dbReference type="Google" id="ProtNLM"/>
    </source>
</evidence>
<keyword evidence="3" id="KW-1185">Reference proteome</keyword>
<gene>
    <name evidence="2" type="ORF">DFR30_0959</name>
</gene>
<feature type="signal peptide" evidence="1">
    <location>
        <begin position="1"/>
        <end position="37"/>
    </location>
</feature>
<dbReference type="InterPro" id="IPR037107">
    <property type="entry name" value="Put_OMP_sf"/>
</dbReference>
<accession>A0A4R1H7C6</accession>
<organism evidence="2 3">
    <name type="scientific">Thiogranum longum</name>
    <dbReference type="NCBI Taxonomy" id="1537524"/>
    <lineage>
        <taxon>Bacteria</taxon>
        <taxon>Pseudomonadati</taxon>
        <taxon>Pseudomonadota</taxon>
        <taxon>Gammaproteobacteria</taxon>
        <taxon>Chromatiales</taxon>
        <taxon>Ectothiorhodospiraceae</taxon>
        <taxon>Thiogranum</taxon>
    </lineage>
</organism>
<comment type="caution">
    <text evidence="2">The sequence shown here is derived from an EMBL/GenBank/DDBJ whole genome shotgun (WGS) entry which is preliminary data.</text>
</comment>
<evidence type="ECO:0000313" key="3">
    <source>
        <dbReference type="Proteomes" id="UP000295707"/>
    </source>
</evidence>
<reference evidence="2 3" key="1">
    <citation type="submission" date="2019-03" db="EMBL/GenBank/DDBJ databases">
        <title>Genomic Encyclopedia of Type Strains, Phase IV (KMG-IV): sequencing the most valuable type-strain genomes for metagenomic binning, comparative biology and taxonomic classification.</title>
        <authorList>
            <person name="Goeker M."/>
        </authorList>
    </citation>
    <scope>NUCLEOTIDE SEQUENCE [LARGE SCALE GENOMIC DNA]</scope>
    <source>
        <strain evidence="2 3">DSM 19610</strain>
    </source>
</reference>
<dbReference type="InterPro" id="IPR018707">
    <property type="entry name" value="LpxR"/>
</dbReference>
<dbReference type="Gene3D" id="2.40.128.140">
    <property type="entry name" value="Outer membrane protein"/>
    <property type="match status" value="1"/>
</dbReference>
<feature type="chain" id="PRO_5020886693" description="Lipid A deacylase LpxR family protein" evidence="1">
    <location>
        <begin position="38"/>
        <end position="363"/>
    </location>
</feature>
<proteinExistence type="predicted"/>
<name>A0A4R1H7C6_9GAMM</name>
<keyword evidence="1" id="KW-0732">Signal</keyword>
<sequence>MKRLTPSPRHVMYKMFLTGSACLGLIFIASGSVFSNAAASNGAGNSSYRFEFINDFYFGTDQEVSGSWSIQKHTAVADSWDKLEDVPGVVRRFGAAIPTLTADGRVYRTSFALGQITQTPVDLKRRDLIKEDVPYAGALVFSASWYGFNDKEFSGFELVGGVVGPASLAEQAQKGTHKLIGITSPRGWDNQLENEPIINVNYMRKRKLSHVGNPAGLSFDSAINGNVCLGNLTTRVSTSVEMRFGRNMPGGFVYIPESAGFGMNYKGTLKLPNPHKAALYGSLVLRGTGVLHDIFLDGNTFRDSHSVDKKDLVGLAIVGLHYQRANWSASFNLMFPTDTVDTSRATEVEGRGELGALSIEWKL</sequence>
<evidence type="ECO:0000313" key="2">
    <source>
        <dbReference type="EMBL" id="TCK17717.1"/>
    </source>
</evidence>
<evidence type="ECO:0000256" key="1">
    <source>
        <dbReference type="SAM" id="SignalP"/>
    </source>
</evidence>
<dbReference type="RefSeq" id="WP_165869092.1">
    <property type="nucleotide sequence ID" value="NZ_SMFX01000001.1"/>
</dbReference>
<protein>
    <recommendedName>
        <fullName evidence="4">Lipid A deacylase LpxR family protein</fullName>
    </recommendedName>
</protein>
<dbReference type="EMBL" id="SMFX01000001">
    <property type="protein sequence ID" value="TCK17717.1"/>
    <property type="molecule type" value="Genomic_DNA"/>
</dbReference>
<dbReference type="AlphaFoldDB" id="A0A4R1H7C6"/>
<dbReference type="Pfam" id="PF09982">
    <property type="entry name" value="LpxR"/>
    <property type="match status" value="1"/>
</dbReference>